<keyword evidence="2" id="KW-1185">Reference proteome</keyword>
<dbReference type="STRING" id="1079859.SAMN04515674_12238"/>
<dbReference type="InterPro" id="IPR016024">
    <property type="entry name" value="ARM-type_fold"/>
</dbReference>
<protein>
    <recommendedName>
        <fullName evidence="3">HEAT repeat-containing protein</fullName>
    </recommendedName>
</protein>
<accession>A0A1I5YWV1</accession>
<dbReference type="OrthoDB" id="667893at2"/>
<reference evidence="1 2" key="1">
    <citation type="submission" date="2016-10" db="EMBL/GenBank/DDBJ databases">
        <authorList>
            <person name="de Groot N.N."/>
        </authorList>
    </citation>
    <scope>NUCLEOTIDE SEQUENCE [LARGE SCALE GENOMIC DNA]</scope>
    <source>
        <strain evidence="2">E92,LMG 26720,CCM 7988</strain>
    </source>
</reference>
<name>A0A1I5YWV1_9BACT</name>
<dbReference type="Proteomes" id="UP000199306">
    <property type="component" value="Unassembled WGS sequence"/>
</dbReference>
<organism evidence="1 2">
    <name type="scientific">Pseudarcicella hirudinis</name>
    <dbReference type="NCBI Taxonomy" id="1079859"/>
    <lineage>
        <taxon>Bacteria</taxon>
        <taxon>Pseudomonadati</taxon>
        <taxon>Bacteroidota</taxon>
        <taxon>Cytophagia</taxon>
        <taxon>Cytophagales</taxon>
        <taxon>Flectobacillaceae</taxon>
        <taxon>Pseudarcicella</taxon>
    </lineage>
</organism>
<sequence length="175" mass="20244">MNLREAILAQHSKEQVNKIVSFINGDPEKFAELMHLFFEGEYRVTQRAAWSMSDCVRKWPYLLNPYFKQILENLLKPDLHDAIKRNSTRILQEVAIPEDLHGLAAEICFGYLEKKSEAVAIRAFAMKILYNLSLIYPELQNDLIVLIEEQLPYESPAFTNRGKKILAGFKKRATT</sequence>
<dbReference type="SUPFAM" id="SSF48371">
    <property type="entry name" value="ARM repeat"/>
    <property type="match status" value="1"/>
</dbReference>
<proteinExistence type="predicted"/>
<dbReference type="RefSeq" id="WP_092019738.1">
    <property type="nucleotide sequence ID" value="NZ_FOXH01000022.1"/>
</dbReference>
<evidence type="ECO:0000313" key="2">
    <source>
        <dbReference type="Proteomes" id="UP000199306"/>
    </source>
</evidence>
<evidence type="ECO:0000313" key="1">
    <source>
        <dbReference type="EMBL" id="SFQ48692.1"/>
    </source>
</evidence>
<evidence type="ECO:0008006" key="3">
    <source>
        <dbReference type="Google" id="ProtNLM"/>
    </source>
</evidence>
<gene>
    <name evidence="1" type="ORF">SAMN04515674_12238</name>
</gene>
<dbReference type="AlphaFoldDB" id="A0A1I5YWV1"/>
<dbReference type="EMBL" id="FOXH01000022">
    <property type="protein sequence ID" value="SFQ48692.1"/>
    <property type="molecule type" value="Genomic_DNA"/>
</dbReference>